<dbReference type="RefSeq" id="XP_022370306.1">
    <property type="nucleotide sequence ID" value="XM_022514598.1"/>
</dbReference>
<protein>
    <submittedName>
        <fullName evidence="3">Uncharacterized protein LOC111154727</fullName>
    </submittedName>
</protein>
<evidence type="ECO:0000313" key="3">
    <source>
        <dbReference type="RefSeq" id="XP_022370306.1"/>
    </source>
</evidence>
<evidence type="ECO:0000256" key="1">
    <source>
        <dbReference type="SAM" id="MobiDB-lite"/>
    </source>
</evidence>
<feature type="compositionally biased region" description="Basic and acidic residues" evidence="1">
    <location>
        <begin position="167"/>
        <end position="177"/>
    </location>
</feature>
<reference evidence="3" key="1">
    <citation type="submission" date="2025-08" db="UniProtKB">
        <authorList>
            <consortium name="RefSeq"/>
        </authorList>
    </citation>
    <scope>IDENTIFICATION</scope>
    <source>
        <tissue evidence="3">Blood</tissue>
    </source>
</reference>
<dbReference type="AlphaFoldDB" id="A0A2Y9KA36"/>
<sequence length="239" mass="25693">MADGDTGDFAPKTVPRTDVRPDPGLLRSARSQVPGSLQGPDQAAEPRGRMPPLRRGEGAPALHIRAQDRGCCPPCRSADGRCRPAGAAEGRRPAPVSHGQRSCPVLRQEEQRDEGDHRGRKNPGRPTAPEPGSAAPRGQGWCCEEGAASPGEREPHNGGSQFQGQPLKEEREVRDSCPRPLHLSLGLLALELQGGCRQGRRRRVCRPRPDPSRGPMGVLGDRLYQGDWRPGSGPGAFTE</sequence>
<evidence type="ECO:0000313" key="2">
    <source>
        <dbReference type="Proteomes" id="UP000248482"/>
    </source>
</evidence>
<feature type="region of interest" description="Disordered" evidence="1">
    <location>
        <begin position="1"/>
        <end position="177"/>
    </location>
</feature>
<dbReference type="Proteomes" id="UP000248482">
    <property type="component" value="Unplaced"/>
</dbReference>
<dbReference type="GeneID" id="111154727"/>
<keyword evidence="2" id="KW-1185">Reference proteome</keyword>
<organism evidence="2 3">
    <name type="scientific">Enhydra lutris kenyoni</name>
    <name type="common">northern sea otter</name>
    <dbReference type="NCBI Taxonomy" id="391180"/>
    <lineage>
        <taxon>Eukaryota</taxon>
        <taxon>Metazoa</taxon>
        <taxon>Chordata</taxon>
        <taxon>Craniata</taxon>
        <taxon>Vertebrata</taxon>
        <taxon>Euteleostomi</taxon>
        <taxon>Mammalia</taxon>
        <taxon>Eutheria</taxon>
        <taxon>Laurasiatheria</taxon>
        <taxon>Carnivora</taxon>
        <taxon>Caniformia</taxon>
        <taxon>Musteloidea</taxon>
        <taxon>Mustelidae</taxon>
        <taxon>Lutrinae</taxon>
        <taxon>Enhydra</taxon>
    </lineage>
</organism>
<gene>
    <name evidence="3" type="primary">LOC111154727</name>
</gene>
<name>A0A2Y9KA36_ENHLU</name>
<feature type="region of interest" description="Disordered" evidence="1">
    <location>
        <begin position="198"/>
        <end position="239"/>
    </location>
</feature>
<feature type="compositionally biased region" description="Basic and acidic residues" evidence="1">
    <location>
        <begin position="107"/>
        <end position="117"/>
    </location>
</feature>
<proteinExistence type="predicted"/>
<dbReference type="KEGG" id="elk:111154727"/>
<accession>A0A2Y9KA36</accession>